<dbReference type="SUPFAM" id="SSF56529">
    <property type="entry name" value="FAH"/>
    <property type="match status" value="1"/>
</dbReference>
<dbReference type="InterPro" id="IPR036663">
    <property type="entry name" value="Fumarylacetoacetase_C_sf"/>
</dbReference>
<dbReference type="PANTHER" id="PTHR11820:SF7">
    <property type="entry name" value="ACYLPYRUVASE FAHD1, MITOCHONDRIAL"/>
    <property type="match status" value="1"/>
</dbReference>
<dbReference type="PANTHER" id="PTHR11820">
    <property type="entry name" value="ACYLPYRUVASE"/>
    <property type="match status" value="1"/>
</dbReference>
<dbReference type="AlphaFoldDB" id="A0A7Z7IFC7"/>
<dbReference type="RefSeq" id="WP_097191105.1">
    <property type="nucleotide sequence ID" value="NZ_OCSU01000004.1"/>
</dbReference>
<reference evidence="3 4" key="1">
    <citation type="submission" date="2017-09" db="EMBL/GenBank/DDBJ databases">
        <authorList>
            <person name="Varghese N."/>
            <person name="Submissions S."/>
        </authorList>
    </citation>
    <scope>NUCLEOTIDE SEQUENCE [LARGE SCALE GENOMIC DNA]</scope>
    <source>
        <strain evidence="3 4">OK806</strain>
    </source>
</reference>
<organism evidence="3 4">
    <name type="scientific">Caballeronia arationis</name>
    <dbReference type="NCBI Taxonomy" id="1777142"/>
    <lineage>
        <taxon>Bacteria</taxon>
        <taxon>Pseudomonadati</taxon>
        <taxon>Pseudomonadota</taxon>
        <taxon>Betaproteobacteria</taxon>
        <taxon>Burkholderiales</taxon>
        <taxon>Burkholderiaceae</taxon>
        <taxon>Caballeronia</taxon>
    </lineage>
</organism>
<evidence type="ECO:0000259" key="2">
    <source>
        <dbReference type="Pfam" id="PF01557"/>
    </source>
</evidence>
<dbReference type="InterPro" id="IPR011234">
    <property type="entry name" value="Fumarylacetoacetase-like_C"/>
</dbReference>
<dbReference type="GO" id="GO:0046872">
    <property type="term" value="F:metal ion binding"/>
    <property type="evidence" value="ECO:0007669"/>
    <property type="project" value="UniProtKB-KW"/>
</dbReference>
<dbReference type="GO" id="GO:0018773">
    <property type="term" value="F:acetylpyruvate hydrolase activity"/>
    <property type="evidence" value="ECO:0007669"/>
    <property type="project" value="TreeGrafter"/>
</dbReference>
<evidence type="ECO:0000313" key="4">
    <source>
        <dbReference type="Proteomes" id="UP000219522"/>
    </source>
</evidence>
<accession>A0A7Z7IFC7</accession>
<protein>
    <submittedName>
        <fullName evidence="3">2-keto-4-pentenoate hydratase/2-oxohepta-3-ene-1,7-dioic acid hydratase (Catechol pathway)</fullName>
    </submittedName>
</protein>
<dbReference type="Gene3D" id="3.90.850.10">
    <property type="entry name" value="Fumarylacetoacetase-like, C-terminal domain"/>
    <property type="match status" value="1"/>
</dbReference>
<dbReference type="Proteomes" id="UP000219522">
    <property type="component" value="Unassembled WGS sequence"/>
</dbReference>
<feature type="domain" description="Fumarylacetoacetase-like C-terminal" evidence="2">
    <location>
        <begin position="78"/>
        <end position="282"/>
    </location>
</feature>
<keyword evidence="4" id="KW-1185">Reference proteome</keyword>
<proteinExistence type="predicted"/>
<name>A0A7Z7IFC7_9BURK</name>
<gene>
    <name evidence="3" type="ORF">SAMN05446927_8395</name>
</gene>
<evidence type="ECO:0000313" key="3">
    <source>
        <dbReference type="EMBL" id="SOE91468.1"/>
    </source>
</evidence>
<dbReference type="EMBL" id="OCSU01000004">
    <property type="protein sequence ID" value="SOE91468.1"/>
    <property type="molecule type" value="Genomic_DNA"/>
</dbReference>
<comment type="caution">
    <text evidence="3">The sequence shown here is derived from an EMBL/GenBank/DDBJ whole genome shotgun (WGS) entry which is preliminary data.</text>
</comment>
<sequence>MQFVSFNNGLLGVMRGDEVVDVTELGGVDPSFWPPVGMVRFIEKFDKQSGLIRDALATRPSIPLADVRLDPPIRWPNKVVAFPANYHAHIDEMRTENGSGLISKFKASGQGFFLKANSSLSGPADPIELPALADREIHHECELGIVIGKRGRGIAEADSKDYIFGFTCLLDMVVRGKEERVMRKSYDTFCPIGPWITTADEIPDFEQILLSLKVNGEVRQTASTRDLIVSIPEMVAMSSAVMTLEPGDIIATGTPAGVGPVQHGDVLEISIEGVGSMRLPVVQSAAGDHAVWSAGKTALPV</sequence>
<dbReference type="Pfam" id="PF01557">
    <property type="entry name" value="FAA_hydrolase"/>
    <property type="match status" value="1"/>
</dbReference>
<evidence type="ECO:0000256" key="1">
    <source>
        <dbReference type="ARBA" id="ARBA00022723"/>
    </source>
</evidence>
<keyword evidence="1" id="KW-0479">Metal-binding</keyword>